<reference evidence="2" key="1">
    <citation type="journal article" date="2019" name="Int. J. Syst. Evol. Microbiol.">
        <title>The Global Catalogue of Microorganisms (GCM) 10K type strain sequencing project: providing services to taxonomists for standard genome sequencing and annotation.</title>
        <authorList>
            <consortium name="The Broad Institute Genomics Platform"/>
            <consortium name="The Broad Institute Genome Sequencing Center for Infectious Disease"/>
            <person name="Wu L."/>
            <person name="Ma J."/>
        </authorList>
    </citation>
    <scope>NUCLEOTIDE SEQUENCE [LARGE SCALE GENOMIC DNA]</scope>
    <source>
        <strain evidence="2">JCM 4816</strain>
    </source>
</reference>
<accession>A0ABP6TK77</accession>
<organism evidence="1 2">
    <name type="scientific">Streptomyces prasinosporus</name>
    <dbReference type="NCBI Taxonomy" id="68256"/>
    <lineage>
        <taxon>Bacteria</taxon>
        <taxon>Bacillati</taxon>
        <taxon>Actinomycetota</taxon>
        <taxon>Actinomycetes</taxon>
        <taxon>Kitasatosporales</taxon>
        <taxon>Streptomycetaceae</taxon>
        <taxon>Streptomyces</taxon>
        <taxon>Streptomyces albogriseolus group</taxon>
    </lineage>
</organism>
<evidence type="ECO:0000313" key="1">
    <source>
        <dbReference type="EMBL" id="GAA3495377.1"/>
    </source>
</evidence>
<sequence>MGGELGEILARGYSVGVYDMTDPVAARRAAIAAEKERLARARERRRSGSSAGASGFVQRKWRWVGVDGSEAVDTVLDVLKDIENVSSLTEDQSTVLTQALEGAPDRDALLSTIQAGLTGLGPESVLRHIRALWAAGVRWLNGPGLERCRILCSTAPGLELVSTRSRAVSGGPAFSLFATAATRGAVPVPNAVLAQVLPWAPLSVLDDLVDHGGLLAEDEPWKARDDEDSLYLRARLVPGSVSPEEAERIGWDAMLRRRAFLNDETVVRQEPEDVWDLLYDVVRDVHLPSLDALDAALPRAQQIVLRDLRSGALVGQWDRDTLRDRGLWKLMAALWRPTTPVDPRRGDFYALVALNRAYDLLKSGDIEGARRQVEPFVRERKKDPSLSADLMDEAYTIAAYVAAVTSPEADNDRAAREQLALAETYAEKAAGNGHPVAERNLAHVRTWRETPKNKRGMMTNPFLEIGLDHGQEGWDRHCRVLFREYEQAGDQAAQARLNQAEDRIDEAARHEAEFDVFFRAPLDRNRYDLPDTVPRRLVPPLEPMARRTAATSGADLEYIRALAAVELLDDFRSTPPHLDRHGSTR</sequence>
<keyword evidence="2" id="KW-1185">Reference proteome</keyword>
<dbReference type="Proteomes" id="UP001501455">
    <property type="component" value="Unassembled WGS sequence"/>
</dbReference>
<protein>
    <submittedName>
        <fullName evidence="1">Uncharacterized protein</fullName>
    </submittedName>
</protein>
<proteinExistence type="predicted"/>
<name>A0ABP6TK77_9ACTN</name>
<gene>
    <name evidence="1" type="ORF">GCM10019016_024770</name>
</gene>
<dbReference type="EMBL" id="BAAAXF010000018">
    <property type="protein sequence ID" value="GAA3495377.1"/>
    <property type="molecule type" value="Genomic_DNA"/>
</dbReference>
<comment type="caution">
    <text evidence="1">The sequence shown here is derived from an EMBL/GenBank/DDBJ whole genome shotgun (WGS) entry which is preliminary data.</text>
</comment>
<evidence type="ECO:0000313" key="2">
    <source>
        <dbReference type="Proteomes" id="UP001501455"/>
    </source>
</evidence>